<protein>
    <recommendedName>
        <fullName evidence="3">PPM-type phosphatase domain-containing protein</fullName>
    </recommendedName>
</protein>
<keyword evidence="5" id="KW-1185">Reference proteome</keyword>
<keyword evidence="2" id="KW-0812">Transmembrane</keyword>
<feature type="transmembrane region" description="Helical" evidence="2">
    <location>
        <begin position="288"/>
        <end position="309"/>
    </location>
</feature>
<comment type="caution">
    <text evidence="4">The sequence shown here is derived from an EMBL/GenBank/DDBJ whole genome shotgun (WGS) entry which is preliminary data.</text>
</comment>
<dbReference type="PANTHER" id="PTHR43156">
    <property type="entry name" value="STAGE II SPORULATION PROTEIN E-RELATED"/>
    <property type="match status" value="1"/>
</dbReference>
<dbReference type="GO" id="GO:0016791">
    <property type="term" value="F:phosphatase activity"/>
    <property type="evidence" value="ECO:0007669"/>
    <property type="project" value="TreeGrafter"/>
</dbReference>
<dbReference type="InterPro" id="IPR052016">
    <property type="entry name" value="Bact_Sigma-Reg"/>
</dbReference>
<feature type="transmembrane region" description="Helical" evidence="2">
    <location>
        <begin position="68"/>
        <end position="86"/>
    </location>
</feature>
<evidence type="ECO:0000313" key="4">
    <source>
        <dbReference type="EMBL" id="RJG08490.1"/>
    </source>
</evidence>
<keyword evidence="2" id="KW-1133">Transmembrane helix</keyword>
<evidence type="ECO:0000259" key="3">
    <source>
        <dbReference type="SMART" id="SM00331"/>
    </source>
</evidence>
<gene>
    <name evidence="4" type="ORF">D3872_23750</name>
</gene>
<feature type="transmembrane region" description="Helical" evidence="2">
    <location>
        <begin position="256"/>
        <end position="276"/>
    </location>
</feature>
<dbReference type="OrthoDB" id="9802500at2"/>
<organism evidence="4 5">
    <name type="scientific">Massilia cavernae</name>
    <dbReference type="NCBI Taxonomy" id="2320864"/>
    <lineage>
        <taxon>Bacteria</taxon>
        <taxon>Pseudomonadati</taxon>
        <taxon>Pseudomonadota</taxon>
        <taxon>Betaproteobacteria</taxon>
        <taxon>Burkholderiales</taxon>
        <taxon>Oxalobacteraceae</taxon>
        <taxon>Telluria group</taxon>
        <taxon>Massilia</taxon>
    </lineage>
</organism>
<dbReference type="InterPro" id="IPR001932">
    <property type="entry name" value="PPM-type_phosphatase-like_dom"/>
</dbReference>
<dbReference type="PANTHER" id="PTHR43156:SF2">
    <property type="entry name" value="STAGE II SPORULATION PROTEIN E"/>
    <property type="match status" value="1"/>
</dbReference>
<feature type="transmembrane region" description="Helical" evidence="2">
    <location>
        <begin position="98"/>
        <end position="121"/>
    </location>
</feature>
<dbReference type="Proteomes" id="UP000284006">
    <property type="component" value="Unassembled WGS sequence"/>
</dbReference>
<feature type="transmembrane region" description="Helical" evidence="2">
    <location>
        <begin position="39"/>
        <end position="62"/>
    </location>
</feature>
<dbReference type="InterPro" id="IPR036457">
    <property type="entry name" value="PPM-type-like_dom_sf"/>
</dbReference>
<sequence>MNGTKAPERPERAGVHAGITANPRIIWWLHAVSRATSGLAIIVGLLALLGWAFDIGLLKSILAGQDMTPPSTAIAISFIGIALWQLQTEQPRGIRLRVAQVCALVAAMIGLLTLSEYMFGWDLGIDQFLFADSRSTIGPSILDRMAPGTAMSIFLLGGAALILCKHPDHWSTQVLALAVAWIAFLACLGHLYGAELLYGVVCIGEDCEVTSNLPRYAAMALPTAIMLGLQALGLLASRPNYGLMEIISSDSAGGLVARRVLPAAIAIPTAFGWLNVFLQETAFVQPNLGGALVTGVDIIAVGGLLWWSARSLFQIDMQRRLTERELATVREREIEIGFRIQRTLLFDYPPRDLPWACFAALTIPSERIDGDFFDFLVHTERHIDVVLGDVMGKGVPAALLGAATKTHLLRAFSHLIAVGDDRTVLPEPRDIITLANSHIAKELIELESFVTVCYARFDLERDRLLFVDCGHTHTIHFQQRTGTCVLLQGDNLPLGVNAREIYNQFETQIAPGDMLVFYSDGLTEARNRNGEFFGVDRLVDLVQSHADLDPEELPKRLRAAAEAFTGSASFTDDLTCVAVKLKEHRLPGPLKRDELTISSDLKELATVRDFVQKIAKGGD</sequence>
<feature type="transmembrane region" description="Helical" evidence="2">
    <location>
        <begin position="141"/>
        <end position="162"/>
    </location>
</feature>
<proteinExistence type="predicted"/>
<dbReference type="Gene3D" id="3.60.40.10">
    <property type="entry name" value="PPM-type phosphatase domain"/>
    <property type="match status" value="1"/>
</dbReference>
<keyword evidence="1" id="KW-0378">Hydrolase</keyword>
<accession>A0A418X7R0</accession>
<feature type="domain" description="PPM-type phosphatase" evidence="3">
    <location>
        <begin position="353"/>
        <end position="581"/>
    </location>
</feature>
<evidence type="ECO:0000313" key="5">
    <source>
        <dbReference type="Proteomes" id="UP000284006"/>
    </source>
</evidence>
<dbReference type="SMART" id="SM00331">
    <property type="entry name" value="PP2C_SIG"/>
    <property type="match status" value="1"/>
</dbReference>
<dbReference type="AlphaFoldDB" id="A0A418X7R0"/>
<reference evidence="4 5" key="1">
    <citation type="submission" date="2018-09" db="EMBL/GenBank/DDBJ databases">
        <authorList>
            <person name="Zhu H."/>
        </authorList>
    </citation>
    <scope>NUCLEOTIDE SEQUENCE [LARGE SCALE GENOMIC DNA]</scope>
    <source>
        <strain evidence="4 5">K1S02-61</strain>
    </source>
</reference>
<dbReference type="RefSeq" id="WP_119813085.1">
    <property type="nucleotide sequence ID" value="NZ_QYUP01000186.1"/>
</dbReference>
<dbReference type="Pfam" id="PF07228">
    <property type="entry name" value="SpoIIE"/>
    <property type="match status" value="1"/>
</dbReference>
<keyword evidence="2" id="KW-0472">Membrane</keyword>
<evidence type="ECO:0000256" key="1">
    <source>
        <dbReference type="ARBA" id="ARBA00022801"/>
    </source>
</evidence>
<dbReference type="SUPFAM" id="SSF81606">
    <property type="entry name" value="PP2C-like"/>
    <property type="match status" value="1"/>
</dbReference>
<feature type="transmembrane region" description="Helical" evidence="2">
    <location>
        <begin position="213"/>
        <end position="235"/>
    </location>
</feature>
<dbReference type="EMBL" id="QYUP01000186">
    <property type="protein sequence ID" value="RJG08490.1"/>
    <property type="molecule type" value="Genomic_DNA"/>
</dbReference>
<evidence type="ECO:0000256" key="2">
    <source>
        <dbReference type="SAM" id="Phobius"/>
    </source>
</evidence>
<name>A0A418X7R0_9BURK</name>
<feature type="transmembrane region" description="Helical" evidence="2">
    <location>
        <begin position="174"/>
        <end position="193"/>
    </location>
</feature>